<feature type="transmembrane region" description="Helical" evidence="10">
    <location>
        <begin position="155"/>
        <end position="178"/>
    </location>
</feature>
<feature type="region of interest" description="Disordered" evidence="9">
    <location>
        <begin position="59"/>
        <end position="90"/>
    </location>
</feature>
<dbReference type="Proteomes" id="UP000076727">
    <property type="component" value="Unassembled WGS sequence"/>
</dbReference>
<name>A0A165MEQ7_9APHY</name>
<dbReference type="EMBL" id="KV429103">
    <property type="protein sequence ID" value="KZT65583.1"/>
    <property type="molecule type" value="Genomic_DNA"/>
</dbReference>
<proteinExistence type="inferred from homology"/>
<feature type="transmembrane region" description="Helical" evidence="10">
    <location>
        <begin position="445"/>
        <end position="466"/>
    </location>
</feature>
<keyword evidence="8 10" id="KW-0472">Membrane</keyword>
<evidence type="ECO:0000256" key="7">
    <source>
        <dbReference type="ARBA" id="ARBA00022989"/>
    </source>
</evidence>
<keyword evidence="7 10" id="KW-1133">Transmembrane helix</keyword>
<accession>A0A165MEQ7</accession>
<dbReference type="GO" id="GO:0015031">
    <property type="term" value="P:protein transport"/>
    <property type="evidence" value="ECO:0007669"/>
    <property type="project" value="UniProtKB-KW"/>
</dbReference>
<feature type="transmembrane region" description="Helical" evidence="10">
    <location>
        <begin position="338"/>
        <end position="361"/>
    </location>
</feature>
<evidence type="ECO:0000256" key="6">
    <source>
        <dbReference type="ARBA" id="ARBA00022927"/>
    </source>
</evidence>
<keyword evidence="5" id="KW-0571">Peptide transport</keyword>
<evidence type="ECO:0000313" key="12">
    <source>
        <dbReference type="Proteomes" id="UP000076727"/>
    </source>
</evidence>
<dbReference type="InterPro" id="IPR004648">
    <property type="entry name" value="Oligpept_transpt"/>
</dbReference>
<feature type="transmembrane region" description="Helical" evidence="10">
    <location>
        <begin position="524"/>
        <end position="544"/>
    </location>
</feature>
<evidence type="ECO:0000313" key="11">
    <source>
        <dbReference type="EMBL" id="KZT65583.1"/>
    </source>
</evidence>
<feature type="transmembrane region" description="Helical" evidence="10">
    <location>
        <begin position="259"/>
        <end position="278"/>
    </location>
</feature>
<reference evidence="11 12" key="1">
    <citation type="journal article" date="2016" name="Mol. Biol. Evol.">
        <title>Comparative Genomics of Early-Diverging Mushroom-Forming Fungi Provides Insights into the Origins of Lignocellulose Decay Capabilities.</title>
        <authorList>
            <person name="Nagy L.G."/>
            <person name="Riley R."/>
            <person name="Tritt A."/>
            <person name="Adam C."/>
            <person name="Daum C."/>
            <person name="Floudas D."/>
            <person name="Sun H."/>
            <person name="Yadav J.S."/>
            <person name="Pangilinan J."/>
            <person name="Larsson K.H."/>
            <person name="Matsuura K."/>
            <person name="Barry K."/>
            <person name="Labutti K."/>
            <person name="Kuo R."/>
            <person name="Ohm R.A."/>
            <person name="Bhattacharya S.S."/>
            <person name="Shirouzu T."/>
            <person name="Yoshinaga Y."/>
            <person name="Martin F.M."/>
            <person name="Grigoriev I.V."/>
            <person name="Hibbett D.S."/>
        </authorList>
    </citation>
    <scope>NUCLEOTIDE SEQUENCE [LARGE SCALE GENOMIC DNA]</scope>
    <source>
        <strain evidence="11 12">L-15889</strain>
    </source>
</reference>
<feature type="transmembrane region" description="Helical" evidence="10">
    <location>
        <begin position="753"/>
        <end position="775"/>
    </location>
</feature>
<feature type="compositionally biased region" description="Polar residues" evidence="9">
    <location>
        <begin position="61"/>
        <end position="90"/>
    </location>
</feature>
<feature type="transmembrane region" description="Helical" evidence="10">
    <location>
        <begin position="497"/>
        <end position="518"/>
    </location>
</feature>
<feature type="transmembrane region" description="Helical" evidence="10">
    <location>
        <begin position="131"/>
        <end position="149"/>
    </location>
</feature>
<evidence type="ECO:0000256" key="8">
    <source>
        <dbReference type="ARBA" id="ARBA00023136"/>
    </source>
</evidence>
<sequence>MESKDTSFPIPLPQLLRQRNVPDVPEDVDYVMQHLNDPNWDMDQPSPTASVMSFPMEQKGTRTMSSGHSIHSTELDSESQVDSTYKTRASSRAHLQEADLDDFNDESPYAEVRAAVSNIDDPSMPVNTFRMWFLGIILTTLMAGINHFFDERYPSVAISSLVIQLVALPLGKGLAWALPERRFNTFGYVWSLNPGPFNIKEHTVITIMASAVYSDVYVTTVFATQKAFYNQSIGFGYQILLSLSTQCLGYSFAGIARRFLVWPASMIWPGALVSCALLNTLHRNWGRREKRHISRERFFLYVLIAGTLWYFLPGYLFTALSIFNWVCWIAPENPTVNALFGYSTGLGMGFLTFDWSMVSWIGSPLVTPWWAEANIAVSFVLFFWIVTPAVFFRNGFFSQYMPISSSSSYDRTGAAYDVSQIITNGLFDEDKYKAYSPLFLPATFFISYGVQFAAITAVIVHTFLWYRHDIARQFRRALKDERDVHARLMLAYPEVPWHWYAAIGIISFVFGVIGIEIFPTQFPVWALVISIIIAAILVIPVGMIRAITNQMISVNVIMEVIVGYMLPGKPVAMMLFKTYGFITVSQALTLASDMKIAHYMKIPPRTTFVAQTLATIILCFVCVGIQIWQFANIPDFCQADQKDYFTCDDVTVFATASIIWGGIGPQRLFSPGQLYSPMLWFFLVGALSPIPFYILARRYPHSMWRYVNMPIFFAGLGQMPPASGINYSAWVMVGAFFQWFMRRFHFRWWMRYNYILSAALDSGVAVSLIIIFFALEMPKGGINVNWWGNTVWENTYDSLGMPFKLPPNGTFGPETWS</sequence>
<dbReference type="PANTHER" id="PTHR22601">
    <property type="entry name" value="ISP4 LIKE PROTEIN"/>
    <property type="match status" value="1"/>
</dbReference>
<evidence type="ECO:0000256" key="5">
    <source>
        <dbReference type="ARBA" id="ARBA00022856"/>
    </source>
</evidence>
<keyword evidence="12" id="KW-1185">Reference proteome</keyword>
<evidence type="ECO:0000256" key="4">
    <source>
        <dbReference type="ARBA" id="ARBA00022692"/>
    </source>
</evidence>
<feature type="transmembrane region" description="Helical" evidence="10">
    <location>
        <begin position="235"/>
        <end position="253"/>
    </location>
</feature>
<organism evidence="11 12">
    <name type="scientific">Daedalea quercina L-15889</name>
    <dbReference type="NCBI Taxonomy" id="1314783"/>
    <lineage>
        <taxon>Eukaryota</taxon>
        <taxon>Fungi</taxon>
        <taxon>Dikarya</taxon>
        <taxon>Basidiomycota</taxon>
        <taxon>Agaricomycotina</taxon>
        <taxon>Agaricomycetes</taxon>
        <taxon>Polyporales</taxon>
        <taxon>Fomitopsis</taxon>
    </lineage>
</organism>
<evidence type="ECO:0000256" key="2">
    <source>
        <dbReference type="ARBA" id="ARBA00008807"/>
    </source>
</evidence>
<evidence type="ECO:0000256" key="1">
    <source>
        <dbReference type="ARBA" id="ARBA00004141"/>
    </source>
</evidence>
<feature type="transmembrane region" description="Helical" evidence="10">
    <location>
        <begin position="608"/>
        <end position="628"/>
    </location>
</feature>
<dbReference type="OrthoDB" id="9986677at2759"/>
<dbReference type="NCBIfam" id="TIGR00727">
    <property type="entry name" value="ISP4_OPT"/>
    <property type="match status" value="1"/>
</dbReference>
<keyword evidence="3" id="KW-0813">Transport</keyword>
<feature type="transmembrane region" description="Helical" evidence="10">
    <location>
        <begin position="373"/>
        <end position="392"/>
    </location>
</feature>
<dbReference type="GO" id="GO:0016020">
    <property type="term" value="C:membrane"/>
    <property type="evidence" value="ECO:0007669"/>
    <property type="project" value="UniProtKB-SubCell"/>
</dbReference>
<dbReference type="AlphaFoldDB" id="A0A165MEQ7"/>
<gene>
    <name evidence="11" type="ORF">DAEQUDRAFT_752525</name>
</gene>
<feature type="transmembrane region" description="Helical" evidence="10">
    <location>
        <begin position="298"/>
        <end position="326"/>
    </location>
</feature>
<dbReference type="InterPro" id="IPR004813">
    <property type="entry name" value="OPT"/>
</dbReference>
<keyword evidence="6" id="KW-0653">Protein transport</keyword>
<evidence type="ECO:0000256" key="9">
    <source>
        <dbReference type="SAM" id="MobiDB-lite"/>
    </source>
</evidence>
<dbReference type="GO" id="GO:0035673">
    <property type="term" value="F:oligopeptide transmembrane transporter activity"/>
    <property type="evidence" value="ECO:0007669"/>
    <property type="project" value="InterPro"/>
</dbReference>
<protein>
    <submittedName>
        <fullName evidence="11">OPT oligopeptide transporter</fullName>
    </submittedName>
</protein>
<comment type="subcellular location">
    <subcellularLocation>
        <location evidence="1">Membrane</location>
        <topology evidence="1">Multi-pass membrane protein</topology>
    </subcellularLocation>
</comment>
<dbReference type="Pfam" id="PF03169">
    <property type="entry name" value="OPT"/>
    <property type="match status" value="1"/>
</dbReference>
<keyword evidence="4 10" id="KW-0812">Transmembrane</keyword>
<comment type="similarity">
    <text evidence="2">Belongs to the oligopeptide OPT transporter family.</text>
</comment>
<evidence type="ECO:0000256" key="3">
    <source>
        <dbReference type="ARBA" id="ARBA00022448"/>
    </source>
</evidence>
<dbReference type="NCBIfam" id="TIGR00728">
    <property type="entry name" value="OPT_sfam"/>
    <property type="match status" value="1"/>
</dbReference>
<evidence type="ECO:0000256" key="10">
    <source>
        <dbReference type="SAM" id="Phobius"/>
    </source>
</evidence>
<feature type="transmembrane region" description="Helical" evidence="10">
    <location>
        <begin position="678"/>
        <end position="696"/>
    </location>
</feature>